<evidence type="ECO:0000256" key="1">
    <source>
        <dbReference type="ARBA" id="ARBA00004141"/>
    </source>
</evidence>
<feature type="transmembrane region" description="Helical" evidence="10">
    <location>
        <begin position="150"/>
        <end position="172"/>
    </location>
</feature>
<sequence length="420" mass="47657">MFLIHPGSLGNIMVCAVVYKNQRMQTAMNLFLVNLAVWDILVCLFNIPFTLIYNQLKSWPFGLFWCKTMPTLQVMSLTASTGSLVAITIERYRAICLPFTPPLSKFQAKLAITLVSITSFLLALPEVGAYNLGPPFGCMEEFPTRTLRQAYSLLLFLVCYLLPLLFLVPAYTKMIFKLWHDRDDLPGSGVSEDSKNRKRKRNVLKMMAVVVTCYALCVLPTYSVFLWLDFGIGADGKPDTSRFPFFFLLQSTSKPVRHCFKTFFPRILKSQCRLTRATKTPPFYFFILLSFAQIVNFSNSCVNPIIYWCLSAQFSKGFRKILQCDRLNTWTKQHSSTSSSEPNALSGHPNTVPTKAFLTFKDNPLKCNNTFSSSKDLYSLPGWIITTNLENFMCFGHVADSVHDTGLTANTSARPCEYKR</sequence>
<dbReference type="PROSITE" id="PS00237">
    <property type="entry name" value="G_PROTEIN_RECEP_F1_1"/>
    <property type="match status" value="1"/>
</dbReference>
<reference evidence="12" key="2">
    <citation type="journal article" date="2023" name="Science">
        <title>Genomic signatures of disease resistance in endangered staghorn corals.</title>
        <authorList>
            <person name="Vollmer S.V."/>
            <person name="Selwyn J.D."/>
            <person name="Despard B.A."/>
            <person name="Roesel C.L."/>
        </authorList>
    </citation>
    <scope>NUCLEOTIDE SEQUENCE</scope>
    <source>
        <strain evidence="12">K2</strain>
    </source>
</reference>
<dbReference type="Pfam" id="PF00001">
    <property type="entry name" value="7tm_1"/>
    <property type="match status" value="1"/>
</dbReference>
<evidence type="ECO:0000256" key="3">
    <source>
        <dbReference type="ARBA" id="ARBA00022692"/>
    </source>
</evidence>
<dbReference type="PRINTS" id="PR01012">
    <property type="entry name" value="NRPEPTIDEYR"/>
</dbReference>
<keyword evidence="8 9" id="KW-0807">Transducer</keyword>
<evidence type="ECO:0000256" key="6">
    <source>
        <dbReference type="ARBA" id="ARBA00023136"/>
    </source>
</evidence>
<evidence type="ECO:0000256" key="4">
    <source>
        <dbReference type="ARBA" id="ARBA00022989"/>
    </source>
</evidence>
<name>A0AAD9Q666_ACRCE</name>
<reference evidence="12" key="1">
    <citation type="journal article" date="2023" name="G3 (Bethesda)">
        <title>Whole genome assembly and annotation of the endangered Caribbean coral Acropora cervicornis.</title>
        <authorList>
            <person name="Selwyn J.D."/>
            <person name="Vollmer S.V."/>
        </authorList>
    </citation>
    <scope>NUCLEOTIDE SEQUENCE</scope>
    <source>
        <strain evidence="12">K2</strain>
    </source>
</reference>
<dbReference type="InterPro" id="IPR017452">
    <property type="entry name" value="GPCR_Rhodpsn_7TM"/>
</dbReference>
<feature type="transmembrane region" description="Helical" evidence="10">
    <location>
        <begin position="72"/>
        <end position="89"/>
    </location>
</feature>
<comment type="subcellular location">
    <subcellularLocation>
        <location evidence="1">Membrane</location>
        <topology evidence="1">Multi-pass membrane protein</topology>
    </subcellularLocation>
</comment>
<evidence type="ECO:0000313" key="13">
    <source>
        <dbReference type="Proteomes" id="UP001249851"/>
    </source>
</evidence>
<organism evidence="12 13">
    <name type="scientific">Acropora cervicornis</name>
    <name type="common">Staghorn coral</name>
    <dbReference type="NCBI Taxonomy" id="6130"/>
    <lineage>
        <taxon>Eukaryota</taxon>
        <taxon>Metazoa</taxon>
        <taxon>Cnidaria</taxon>
        <taxon>Anthozoa</taxon>
        <taxon>Hexacorallia</taxon>
        <taxon>Scleractinia</taxon>
        <taxon>Astrocoeniina</taxon>
        <taxon>Acroporidae</taxon>
        <taxon>Acropora</taxon>
    </lineage>
</organism>
<evidence type="ECO:0000256" key="7">
    <source>
        <dbReference type="ARBA" id="ARBA00023170"/>
    </source>
</evidence>
<dbReference type="SUPFAM" id="SSF81321">
    <property type="entry name" value="Family A G protein-coupled receptor-like"/>
    <property type="match status" value="2"/>
</dbReference>
<comment type="caution">
    <text evidence="12">The sequence shown here is derived from an EMBL/GenBank/DDBJ whole genome shotgun (WGS) entry which is preliminary data.</text>
</comment>
<dbReference type="PROSITE" id="PS50262">
    <property type="entry name" value="G_PROTEIN_RECEP_F1_2"/>
    <property type="match status" value="1"/>
</dbReference>
<dbReference type="Proteomes" id="UP001249851">
    <property type="component" value="Unassembled WGS sequence"/>
</dbReference>
<feature type="transmembrane region" description="Helical" evidence="10">
    <location>
        <begin position="283"/>
        <end position="310"/>
    </location>
</feature>
<keyword evidence="7 9" id="KW-0675">Receptor</keyword>
<dbReference type="AlphaFoldDB" id="A0AAD9Q666"/>
<evidence type="ECO:0000313" key="12">
    <source>
        <dbReference type="EMBL" id="KAK2555294.1"/>
    </source>
</evidence>
<dbReference type="EMBL" id="JARQWQ010000063">
    <property type="protein sequence ID" value="KAK2555294.1"/>
    <property type="molecule type" value="Genomic_DNA"/>
</dbReference>
<evidence type="ECO:0000256" key="2">
    <source>
        <dbReference type="ARBA" id="ARBA00010663"/>
    </source>
</evidence>
<keyword evidence="4 10" id="KW-1133">Transmembrane helix</keyword>
<dbReference type="InterPro" id="IPR000611">
    <property type="entry name" value="NPY_rcpt"/>
</dbReference>
<dbReference type="PANTHER" id="PTHR45695:SF9">
    <property type="entry name" value="LEUCOKININ RECEPTOR"/>
    <property type="match status" value="1"/>
</dbReference>
<dbReference type="InterPro" id="IPR000276">
    <property type="entry name" value="GPCR_Rhodpsn"/>
</dbReference>
<accession>A0AAD9Q666</accession>
<evidence type="ECO:0000256" key="10">
    <source>
        <dbReference type="SAM" id="Phobius"/>
    </source>
</evidence>
<feature type="transmembrane region" description="Helical" evidence="10">
    <location>
        <begin position="110"/>
        <end position="130"/>
    </location>
</feature>
<evidence type="ECO:0000259" key="11">
    <source>
        <dbReference type="PROSITE" id="PS50262"/>
    </source>
</evidence>
<evidence type="ECO:0000256" key="5">
    <source>
        <dbReference type="ARBA" id="ARBA00023040"/>
    </source>
</evidence>
<keyword evidence="5 9" id="KW-0297">G-protein coupled receptor</keyword>
<dbReference type="PRINTS" id="PR00237">
    <property type="entry name" value="GPCRRHODOPSN"/>
</dbReference>
<dbReference type="GO" id="GO:0004983">
    <property type="term" value="F:neuropeptide Y receptor activity"/>
    <property type="evidence" value="ECO:0007669"/>
    <property type="project" value="InterPro"/>
</dbReference>
<feature type="domain" description="G-protein coupled receptors family 1 profile" evidence="11">
    <location>
        <begin position="10"/>
        <end position="307"/>
    </location>
</feature>
<evidence type="ECO:0000256" key="9">
    <source>
        <dbReference type="RuleBase" id="RU000688"/>
    </source>
</evidence>
<keyword evidence="3 9" id="KW-0812">Transmembrane</keyword>
<dbReference type="Gene3D" id="1.20.1070.10">
    <property type="entry name" value="Rhodopsin 7-helix transmembrane proteins"/>
    <property type="match status" value="1"/>
</dbReference>
<dbReference type="PANTHER" id="PTHR45695">
    <property type="entry name" value="LEUCOKININ RECEPTOR-RELATED"/>
    <property type="match status" value="1"/>
</dbReference>
<feature type="transmembrane region" description="Helical" evidence="10">
    <location>
        <begin position="30"/>
        <end position="52"/>
    </location>
</feature>
<keyword evidence="6 10" id="KW-0472">Membrane</keyword>
<keyword evidence="13" id="KW-1185">Reference proteome</keyword>
<comment type="similarity">
    <text evidence="2 9">Belongs to the G-protein coupled receptor 1 family.</text>
</comment>
<dbReference type="GO" id="GO:0005886">
    <property type="term" value="C:plasma membrane"/>
    <property type="evidence" value="ECO:0007669"/>
    <property type="project" value="TreeGrafter"/>
</dbReference>
<feature type="transmembrane region" description="Helical" evidence="10">
    <location>
        <begin position="203"/>
        <end position="228"/>
    </location>
</feature>
<proteinExistence type="inferred from homology"/>
<evidence type="ECO:0000256" key="8">
    <source>
        <dbReference type="ARBA" id="ARBA00023224"/>
    </source>
</evidence>
<gene>
    <name evidence="12" type="ORF">P5673_022919</name>
</gene>
<protein>
    <submittedName>
        <fullName evidence="12">Neuropeptide FF receptor 2</fullName>
    </submittedName>
</protein>